<evidence type="ECO:0000256" key="1">
    <source>
        <dbReference type="SAM" id="Coils"/>
    </source>
</evidence>
<dbReference type="AlphaFoldDB" id="A0A3N4ILW2"/>
<name>A0A3N4ILW2_ASCIM</name>
<keyword evidence="4" id="KW-1185">Reference proteome</keyword>
<reference evidence="3 4" key="1">
    <citation type="journal article" date="2018" name="Nat. Ecol. Evol.">
        <title>Pezizomycetes genomes reveal the molecular basis of ectomycorrhizal truffle lifestyle.</title>
        <authorList>
            <person name="Murat C."/>
            <person name="Payen T."/>
            <person name="Noel B."/>
            <person name="Kuo A."/>
            <person name="Morin E."/>
            <person name="Chen J."/>
            <person name="Kohler A."/>
            <person name="Krizsan K."/>
            <person name="Balestrini R."/>
            <person name="Da Silva C."/>
            <person name="Montanini B."/>
            <person name="Hainaut M."/>
            <person name="Levati E."/>
            <person name="Barry K.W."/>
            <person name="Belfiori B."/>
            <person name="Cichocki N."/>
            <person name="Clum A."/>
            <person name="Dockter R.B."/>
            <person name="Fauchery L."/>
            <person name="Guy J."/>
            <person name="Iotti M."/>
            <person name="Le Tacon F."/>
            <person name="Lindquist E.A."/>
            <person name="Lipzen A."/>
            <person name="Malagnac F."/>
            <person name="Mello A."/>
            <person name="Molinier V."/>
            <person name="Miyauchi S."/>
            <person name="Poulain J."/>
            <person name="Riccioni C."/>
            <person name="Rubini A."/>
            <person name="Sitrit Y."/>
            <person name="Splivallo R."/>
            <person name="Traeger S."/>
            <person name="Wang M."/>
            <person name="Zifcakova L."/>
            <person name="Wipf D."/>
            <person name="Zambonelli A."/>
            <person name="Paolocci F."/>
            <person name="Nowrousian M."/>
            <person name="Ottonello S."/>
            <person name="Baldrian P."/>
            <person name="Spatafora J.W."/>
            <person name="Henrissat B."/>
            <person name="Nagy L.G."/>
            <person name="Aury J.M."/>
            <person name="Wincker P."/>
            <person name="Grigoriev I.V."/>
            <person name="Bonfante P."/>
            <person name="Martin F.M."/>
        </authorList>
    </citation>
    <scope>NUCLEOTIDE SEQUENCE [LARGE SCALE GENOMIC DNA]</scope>
    <source>
        <strain evidence="3 4">RN42</strain>
    </source>
</reference>
<dbReference type="EMBL" id="ML119647">
    <property type="protein sequence ID" value="RPA87115.1"/>
    <property type="molecule type" value="Genomic_DNA"/>
</dbReference>
<protein>
    <submittedName>
        <fullName evidence="3">Uncharacterized protein</fullName>
    </submittedName>
</protein>
<feature type="coiled-coil region" evidence="1">
    <location>
        <begin position="37"/>
        <end position="98"/>
    </location>
</feature>
<proteinExistence type="predicted"/>
<evidence type="ECO:0000313" key="4">
    <source>
        <dbReference type="Proteomes" id="UP000275078"/>
    </source>
</evidence>
<keyword evidence="1" id="KW-0175">Coiled coil</keyword>
<gene>
    <name evidence="3" type="ORF">BJ508DRAFT_321005</name>
</gene>
<evidence type="ECO:0000256" key="2">
    <source>
        <dbReference type="SAM" id="MobiDB-lite"/>
    </source>
</evidence>
<sequence length="117" mass="13969">MPHDAPSSPVEDSSKPHVHYHKSEEQPPFYQLSPNILAAATRILDQQEDNRNHKEEDDDEAARISRLRYLDRMQLFQIRDKKERMKRLRQIENQLLNEGKLCGHKRRSSYSCDCCYW</sequence>
<feature type="region of interest" description="Disordered" evidence="2">
    <location>
        <begin position="1"/>
        <end position="29"/>
    </location>
</feature>
<accession>A0A3N4ILW2</accession>
<organism evidence="3 4">
    <name type="scientific">Ascobolus immersus RN42</name>
    <dbReference type="NCBI Taxonomy" id="1160509"/>
    <lineage>
        <taxon>Eukaryota</taxon>
        <taxon>Fungi</taxon>
        <taxon>Dikarya</taxon>
        <taxon>Ascomycota</taxon>
        <taxon>Pezizomycotina</taxon>
        <taxon>Pezizomycetes</taxon>
        <taxon>Pezizales</taxon>
        <taxon>Ascobolaceae</taxon>
        <taxon>Ascobolus</taxon>
    </lineage>
</organism>
<dbReference type="Proteomes" id="UP000275078">
    <property type="component" value="Unassembled WGS sequence"/>
</dbReference>
<evidence type="ECO:0000313" key="3">
    <source>
        <dbReference type="EMBL" id="RPA87115.1"/>
    </source>
</evidence>